<dbReference type="EMBL" id="AYUF01000489">
    <property type="protein sequence ID" value="ETK01244.1"/>
    <property type="molecule type" value="Genomic_DNA"/>
</dbReference>
<proteinExistence type="predicted"/>
<protein>
    <submittedName>
        <fullName evidence="2">Uncharacterized protein</fullName>
    </submittedName>
</protein>
<evidence type="ECO:0000313" key="2">
    <source>
        <dbReference type="EMBL" id="ETK01244.1"/>
    </source>
</evidence>
<organism evidence="2 3">
    <name type="scientific">Tannerella sp. oral taxon BU063 isolate Cell 2</name>
    <dbReference type="NCBI Taxonomy" id="1411148"/>
    <lineage>
        <taxon>Bacteria</taxon>
        <taxon>Pseudomonadati</taxon>
        <taxon>Bacteroidota</taxon>
        <taxon>Bacteroidia</taxon>
        <taxon>Bacteroidales</taxon>
        <taxon>Tannerellaceae</taxon>
        <taxon>Tannerella</taxon>
    </lineage>
</organism>
<keyword evidence="1" id="KW-0732">Signal</keyword>
<accession>W2C212</accession>
<comment type="caution">
    <text evidence="2">The sequence shown here is derived from an EMBL/GenBank/DDBJ whole genome shotgun (WGS) entry which is preliminary data.</text>
</comment>
<evidence type="ECO:0000313" key="3">
    <source>
        <dbReference type="Proteomes" id="UP000018837"/>
    </source>
</evidence>
<dbReference type="AlphaFoldDB" id="W2C212"/>
<feature type="signal peptide" evidence="1">
    <location>
        <begin position="1"/>
        <end position="18"/>
    </location>
</feature>
<sequence length="207" mass="23517">MNRLIAFAMLLFAGTIAAQTPKLPQSGASAEDFAPEGWHVYFIENGDLNKDHVDDIAFILQNDDSGSRILAIAFGKKKRGYVLQEQDGGRFIAPKGNTDAFVDMSIQNGALRFNFLLSGSHAYDNDDSFIFRFQNKRFELIGWERKLRSKKNDRVNEVTSVNFSTQTVIYEDRTKKSETRQKHFDYGRLKTLGNVVPGKFSLSYDKL</sequence>
<reference evidence="2 3" key="1">
    <citation type="submission" date="2013-11" db="EMBL/GenBank/DDBJ databases">
        <title>Single cell genomics of uncultured Tannerella BU063 (oral taxon 286).</title>
        <authorList>
            <person name="Beall C.J."/>
            <person name="Campbell A.G."/>
            <person name="Griffen A.L."/>
            <person name="Podar M."/>
            <person name="Leys E.J."/>
        </authorList>
    </citation>
    <scope>NUCLEOTIDE SEQUENCE [LARGE SCALE GENOMIC DNA]</scope>
    <source>
        <strain evidence="2">Cell 2</strain>
    </source>
</reference>
<gene>
    <name evidence="2" type="ORF">N425_10915</name>
</gene>
<dbReference type="Proteomes" id="UP000018837">
    <property type="component" value="Unassembled WGS sequence"/>
</dbReference>
<dbReference type="PATRIC" id="fig|1411148.3.peg.1775"/>
<evidence type="ECO:0000256" key="1">
    <source>
        <dbReference type="SAM" id="SignalP"/>
    </source>
</evidence>
<name>W2C212_9BACT</name>
<feature type="chain" id="PRO_5004813159" evidence="1">
    <location>
        <begin position="19"/>
        <end position="207"/>
    </location>
</feature>